<protein>
    <submittedName>
        <fullName evidence="5">Pyruvate/Phosphoenolpyruvate kinase-like domain-containing protein</fullName>
    </submittedName>
</protein>
<keyword evidence="6" id="KW-1185">Reference proteome</keyword>
<reference evidence="5 6" key="1">
    <citation type="submission" date="2024-07" db="EMBL/GenBank/DDBJ databases">
        <title>Section-level genome sequencing and comparative genomics of Aspergillus sections Usti and Cavernicolus.</title>
        <authorList>
            <consortium name="Lawrence Berkeley National Laboratory"/>
            <person name="Nybo J.L."/>
            <person name="Vesth T.C."/>
            <person name="Theobald S."/>
            <person name="Frisvad J.C."/>
            <person name="Larsen T.O."/>
            <person name="Kjaerboelling I."/>
            <person name="Rothschild-Mancinelli K."/>
            <person name="Lyhne E.K."/>
            <person name="Kogle M.E."/>
            <person name="Barry K."/>
            <person name="Clum A."/>
            <person name="Na H."/>
            <person name="Ledsgaard L."/>
            <person name="Lin J."/>
            <person name="Lipzen A."/>
            <person name="Kuo A."/>
            <person name="Riley R."/>
            <person name="Mondo S."/>
            <person name="Labutti K."/>
            <person name="Haridas S."/>
            <person name="Pangalinan J."/>
            <person name="Salamov A.A."/>
            <person name="Simmons B.A."/>
            <person name="Magnuson J.K."/>
            <person name="Chen J."/>
            <person name="Drula E."/>
            <person name="Henrissat B."/>
            <person name="Wiebenga A."/>
            <person name="Lubbers R.J."/>
            <person name="Gomes A.C."/>
            <person name="Makela M.R."/>
            <person name="Stajich J."/>
            <person name="Grigoriev I.V."/>
            <person name="Mortensen U.H."/>
            <person name="De Vries R.P."/>
            <person name="Baker S.E."/>
            <person name="Andersen M.R."/>
        </authorList>
    </citation>
    <scope>NUCLEOTIDE SEQUENCE [LARGE SCALE GENOMIC DNA]</scope>
    <source>
        <strain evidence="5 6">CBS 123904</strain>
    </source>
</reference>
<evidence type="ECO:0000256" key="1">
    <source>
        <dbReference type="ARBA" id="ARBA00005568"/>
    </source>
</evidence>
<organism evidence="5 6">
    <name type="scientific">Aspergillus pseudoustus</name>
    <dbReference type="NCBI Taxonomy" id="1810923"/>
    <lineage>
        <taxon>Eukaryota</taxon>
        <taxon>Fungi</taxon>
        <taxon>Dikarya</taxon>
        <taxon>Ascomycota</taxon>
        <taxon>Pezizomycotina</taxon>
        <taxon>Eurotiomycetes</taxon>
        <taxon>Eurotiomycetidae</taxon>
        <taxon>Eurotiales</taxon>
        <taxon>Aspergillaceae</taxon>
        <taxon>Aspergillus</taxon>
        <taxon>Aspergillus subgen. Nidulantes</taxon>
    </lineage>
</organism>
<dbReference type="PANTHER" id="PTHR30502">
    <property type="entry name" value="2-KETO-3-DEOXY-L-RHAMNONATE ALDOLASE"/>
    <property type="match status" value="1"/>
</dbReference>
<dbReference type="Gene3D" id="3.20.20.60">
    <property type="entry name" value="Phosphoenolpyruvate-binding domains"/>
    <property type="match status" value="1"/>
</dbReference>
<evidence type="ECO:0000313" key="5">
    <source>
        <dbReference type="EMBL" id="KAL2832660.1"/>
    </source>
</evidence>
<dbReference type="InterPro" id="IPR015813">
    <property type="entry name" value="Pyrv/PenolPyrv_kinase-like_dom"/>
</dbReference>
<evidence type="ECO:0000259" key="4">
    <source>
        <dbReference type="Pfam" id="PF03328"/>
    </source>
</evidence>
<dbReference type="InterPro" id="IPR040442">
    <property type="entry name" value="Pyrv_kinase-like_dom_sf"/>
</dbReference>
<comment type="caution">
    <text evidence="5">The sequence shown here is derived from an EMBL/GenBank/DDBJ whole genome shotgun (WGS) entry which is preliminary data.</text>
</comment>
<evidence type="ECO:0000256" key="3">
    <source>
        <dbReference type="ARBA" id="ARBA00023239"/>
    </source>
</evidence>
<evidence type="ECO:0000313" key="6">
    <source>
        <dbReference type="Proteomes" id="UP001610446"/>
    </source>
</evidence>
<dbReference type="SUPFAM" id="SSF51621">
    <property type="entry name" value="Phosphoenolpyruvate/pyruvate domain"/>
    <property type="match status" value="1"/>
</dbReference>
<keyword evidence="3" id="KW-0456">Lyase</keyword>
<dbReference type="PANTHER" id="PTHR30502:SF0">
    <property type="entry name" value="PHOSPHOENOLPYRUVATE CARBOXYLASE FAMILY PROTEIN"/>
    <property type="match status" value="1"/>
</dbReference>
<name>A0ABR4IY13_9EURO</name>
<dbReference type="Pfam" id="PF03328">
    <property type="entry name" value="HpcH_HpaI"/>
    <property type="match status" value="1"/>
</dbReference>
<dbReference type="InterPro" id="IPR050251">
    <property type="entry name" value="HpcH-HpaI_aldolase"/>
</dbReference>
<keyword evidence="2" id="KW-0479">Metal-binding</keyword>
<dbReference type="Proteomes" id="UP001610446">
    <property type="component" value="Unassembled WGS sequence"/>
</dbReference>
<accession>A0ABR4IY13</accession>
<sequence length="270" mass="29236">MQSANRLQKALKAGSPGFGGWQMLPGTNLTRTMCRSSPDIDWLPVDLEHGNLSDDSMHEIVAAAAACGVSPIVRVPEGQHWMIKRALDSGAHGILVPVIETVEDARNVVRYSKYPPLGNRGFESLLAVEKFVERAPHGGSVRQLTGVEYLEQADSSLIVAIQIETKGALENVSEIAAIPGVDVLFIGPFDLGMNIGHPIRDPKNYDQELIDAIETIHQTAEAAGKATGVYCDTGEQGREYARRGFQMISVTTDIVGLRKVFRQAFDAAGN</sequence>
<evidence type="ECO:0000256" key="2">
    <source>
        <dbReference type="ARBA" id="ARBA00022723"/>
    </source>
</evidence>
<gene>
    <name evidence="5" type="ORF">BJY01DRAFT_239745</name>
</gene>
<dbReference type="InterPro" id="IPR005000">
    <property type="entry name" value="Aldolase/citrate-lyase_domain"/>
</dbReference>
<proteinExistence type="inferred from homology"/>
<comment type="similarity">
    <text evidence="1">Belongs to the HpcH/HpaI aldolase family.</text>
</comment>
<dbReference type="EMBL" id="JBFXLU010000259">
    <property type="protein sequence ID" value="KAL2832660.1"/>
    <property type="molecule type" value="Genomic_DNA"/>
</dbReference>
<feature type="domain" description="HpcH/HpaI aldolase/citrate lyase" evidence="4">
    <location>
        <begin position="39"/>
        <end position="254"/>
    </location>
</feature>